<sequence length="88" mass="9197">MSACASAGTSPWSTSPGGAGDAAPAARHELQLGGRAPDHQGAPARQGLEAVRRRQRAPARRHVPVPASPVRGAPASARHERPHHPRRL</sequence>
<reference evidence="2" key="2">
    <citation type="journal article" date="2015" name="Data Brief">
        <title>Shoot transcriptome of the giant reed, Arundo donax.</title>
        <authorList>
            <person name="Barrero R.A."/>
            <person name="Guerrero F.D."/>
            <person name="Moolhuijzen P."/>
            <person name="Goolsby J.A."/>
            <person name="Tidwell J."/>
            <person name="Bellgard S.E."/>
            <person name="Bellgard M.I."/>
        </authorList>
    </citation>
    <scope>NUCLEOTIDE SEQUENCE</scope>
    <source>
        <tissue evidence="2">Shoot tissue taken approximately 20 cm above the soil surface</tissue>
    </source>
</reference>
<feature type="compositionally biased region" description="Basic residues" evidence="1">
    <location>
        <begin position="53"/>
        <end position="63"/>
    </location>
</feature>
<evidence type="ECO:0000256" key="1">
    <source>
        <dbReference type="SAM" id="MobiDB-lite"/>
    </source>
</evidence>
<reference evidence="2" key="1">
    <citation type="submission" date="2014-09" db="EMBL/GenBank/DDBJ databases">
        <authorList>
            <person name="Magalhaes I.L.F."/>
            <person name="Oliveira U."/>
            <person name="Santos F.R."/>
            <person name="Vidigal T.H.D.A."/>
            <person name="Brescovit A.D."/>
            <person name="Santos A.J."/>
        </authorList>
    </citation>
    <scope>NUCLEOTIDE SEQUENCE</scope>
    <source>
        <tissue evidence="2">Shoot tissue taken approximately 20 cm above the soil surface</tissue>
    </source>
</reference>
<dbReference type="EMBL" id="GBRH01269529">
    <property type="protein sequence ID" value="JAD28366.1"/>
    <property type="molecule type" value="Transcribed_RNA"/>
</dbReference>
<proteinExistence type="predicted"/>
<name>A0A0A8YPY3_ARUDO</name>
<feature type="region of interest" description="Disordered" evidence="1">
    <location>
        <begin position="1"/>
        <end position="88"/>
    </location>
</feature>
<evidence type="ECO:0000313" key="2">
    <source>
        <dbReference type="EMBL" id="JAD28366.1"/>
    </source>
</evidence>
<organism evidence="2">
    <name type="scientific">Arundo donax</name>
    <name type="common">Giant reed</name>
    <name type="synonym">Donax arundinaceus</name>
    <dbReference type="NCBI Taxonomy" id="35708"/>
    <lineage>
        <taxon>Eukaryota</taxon>
        <taxon>Viridiplantae</taxon>
        <taxon>Streptophyta</taxon>
        <taxon>Embryophyta</taxon>
        <taxon>Tracheophyta</taxon>
        <taxon>Spermatophyta</taxon>
        <taxon>Magnoliopsida</taxon>
        <taxon>Liliopsida</taxon>
        <taxon>Poales</taxon>
        <taxon>Poaceae</taxon>
        <taxon>PACMAD clade</taxon>
        <taxon>Arundinoideae</taxon>
        <taxon>Arundineae</taxon>
        <taxon>Arundo</taxon>
    </lineage>
</organism>
<dbReference type="AlphaFoldDB" id="A0A0A8YPY3"/>
<accession>A0A0A8YPY3</accession>
<protein>
    <submittedName>
        <fullName evidence="2">Uncharacterized protein</fullName>
    </submittedName>
</protein>